<reference evidence="1 2" key="1">
    <citation type="submission" date="2017-04" db="EMBL/GenBank/DDBJ databases">
        <title>Unexpected and diverse lifestyles within the genus Limnohabitans.</title>
        <authorList>
            <person name="Kasalicky V."/>
            <person name="Mehrshad M."/>
            <person name="Andrei S.-A."/>
            <person name="Salcher M."/>
            <person name="Kratochvilova H."/>
            <person name="Simek K."/>
            <person name="Ghai R."/>
        </authorList>
    </citation>
    <scope>NUCLEOTIDE SEQUENCE [LARGE SCALE GENOMIC DNA]</scope>
    <source>
        <strain evidence="1 2">II-B4</strain>
    </source>
</reference>
<comment type="caution">
    <text evidence="1">The sequence shown here is derived from an EMBL/GenBank/DDBJ whole genome shotgun (WGS) entry which is preliminary data.</text>
</comment>
<protein>
    <submittedName>
        <fullName evidence="1">Uncharacterized protein</fullName>
    </submittedName>
</protein>
<evidence type="ECO:0000313" key="1">
    <source>
        <dbReference type="EMBL" id="PUE55756.1"/>
    </source>
</evidence>
<name>A0A315ECP9_9BURK</name>
<accession>A0A315ECP9</accession>
<dbReference type="AlphaFoldDB" id="A0A315ECP9"/>
<evidence type="ECO:0000313" key="2">
    <source>
        <dbReference type="Proteomes" id="UP000250790"/>
    </source>
</evidence>
<dbReference type="EMBL" id="NESN01000001">
    <property type="protein sequence ID" value="PUE55756.1"/>
    <property type="molecule type" value="Genomic_DNA"/>
</dbReference>
<keyword evidence="2" id="KW-1185">Reference proteome</keyword>
<dbReference type="Proteomes" id="UP000250790">
    <property type="component" value="Unassembled WGS sequence"/>
</dbReference>
<dbReference type="OrthoDB" id="8899643at2"/>
<gene>
    <name evidence="1" type="ORF">B9Z37_04250</name>
</gene>
<proteinExistence type="predicted"/>
<dbReference type="RefSeq" id="WP_108311746.1">
    <property type="nucleotide sequence ID" value="NZ_NESN01000001.1"/>
</dbReference>
<sequence length="149" mass="15074">MFPNAKGSELLSILATLDPGNQAPGVANTGWVPLSTHHGLLALVQTGALPTGATVDAKLQQAQDANGTGAKDVAGKAIAQLTQASNGANRQTLINLRPEELDVNNGFAFVRLVVTVAAAAANTSAQLMGVNPRLASAETANQAAVAQIV</sequence>
<organism evidence="1 2">
    <name type="scientific">Limnohabitans parvus II-B4</name>
    <dbReference type="NCBI Taxonomy" id="1293052"/>
    <lineage>
        <taxon>Bacteria</taxon>
        <taxon>Pseudomonadati</taxon>
        <taxon>Pseudomonadota</taxon>
        <taxon>Betaproteobacteria</taxon>
        <taxon>Burkholderiales</taxon>
        <taxon>Comamonadaceae</taxon>
        <taxon>Limnohabitans</taxon>
    </lineage>
</organism>